<dbReference type="GO" id="GO:1990281">
    <property type="term" value="C:efflux pump complex"/>
    <property type="evidence" value="ECO:0007669"/>
    <property type="project" value="TreeGrafter"/>
</dbReference>
<name>A0A1H7J045_STIAU</name>
<dbReference type="InterPro" id="IPR003423">
    <property type="entry name" value="OMP_efflux"/>
</dbReference>
<dbReference type="SUPFAM" id="SSF56954">
    <property type="entry name" value="Outer membrane efflux proteins (OEP)"/>
    <property type="match status" value="1"/>
</dbReference>
<evidence type="ECO:0000256" key="9">
    <source>
        <dbReference type="SAM" id="MobiDB-lite"/>
    </source>
</evidence>
<dbReference type="PANTHER" id="PTHR30026">
    <property type="entry name" value="OUTER MEMBRANE PROTEIN TOLC"/>
    <property type="match status" value="1"/>
</dbReference>
<evidence type="ECO:0000256" key="2">
    <source>
        <dbReference type="ARBA" id="ARBA00007613"/>
    </source>
</evidence>
<dbReference type="AlphaFoldDB" id="A0A1H7J045"/>
<evidence type="ECO:0000313" key="10">
    <source>
        <dbReference type="EMBL" id="SEK68099.1"/>
    </source>
</evidence>
<evidence type="ECO:0000256" key="3">
    <source>
        <dbReference type="ARBA" id="ARBA00022448"/>
    </source>
</evidence>
<dbReference type="EMBL" id="FOAP01000002">
    <property type="protein sequence ID" value="SEK68099.1"/>
    <property type="molecule type" value="Genomic_DNA"/>
</dbReference>
<sequence length="481" mass="51556">MFIRTLLSGLLLTQAPSASDAPTREAPEAAAPSSPEAAAASPTAPSSTTAPSLPVLTFEQAINLAEKQNPSLEAARARLRQADELSNKAWSGYLPNIVLNASYTRQQEVLIPLLPDQPPVAIQQANQLGAQGTLRQALIVPQLWPAIQSAYLGERVAALTVEDARRQLLFAVAQAYLGAASLRDSLAVQEQLLEVRRGFERDAQVRFDVGDVERLAVLRATLDRKQAEQELVRSRNSYASARSSLAALLARPVDFDVAPPSEPEVAVPAEAANPETAEQTALDKRQDVGAARLSVDIARLGRRQYIFQYFPNLYATGGFTASNAAGLTGQTTAWTAGLALSWTLFDGGLREANIREGSAKIAEANANLRGAEQRARDEVRRAALELGTSEVNLKTAEDRVKIARETARLTKESFEAGAATYLQVTDINASLAAAELSAVAEELNLRLSRLALARAMGLFDPTGNSLAEPSDMPEPVKSSAR</sequence>
<keyword evidence="3" id="KW-0813">Transport</keyword>
<keyword evidence="4" id="KW-1134">Transmembrane beta strand</keyword>
<evidence type="ECO:0000256" key="7">
    <source>
        <dbReference type="ARBA" id="ARBA00023237"/>
    </source>
</evidence>
<evidence type="ECO:0000256" key="6">
    <source>
        <dbReference type="ARBA" id="ARBA00023136"/>
    </source>
</evidence>
<dbReference type="Proteomes" id="UP000182719">
    <property type="component" value="Unassembled WGS sequence"/>
</dbReference>
<dbReference type="GO" id="GO:0015562">
    <property type="term" value="F:efflux transmembrane transporter activity"/>
    <property type="evidence" value="ECO:0007669"/>
    <property type="project" value="InterPro"/>
</dbReference>
<dbReference type="PANTHER" id="PTHR30026:SF20">
    <property type="entry name" value="OUTER MEMBRANE PROTEIN TOLC"/>
    <property type="match status" value="1"/>
</dbReference>
<feature type="region of interest" description="Disordered" evidence="9">
    <location>
        <begin position="462"/>
        <end position="481"/>
    </location>
</feature>
<accession>A0A1H7J045</accession>
<feature type="region of interest" description="Disordered" evidence="9">
    <location>
        <begin position="16"/>
        <end position="51"/>
    </location>
</feature>
<organism evidence="10 11">
    <name type="scientific">Stigmatella aurantiaca</name>
    <dbReference type="NCBI Taxonomy" id="41"/>
    <lineage>
        <taxon>Bacteria</taxon>
        <taxon>Pseudomonadati</taxon>
        <taxon>Myxococcota</taxon>
        <taxon>Myxococcia</taxon>
        <taxon>Myxococcales</taxon>
        <taxon>Cystobacterineae</taxon>
        <taxon>Archangiaceae</taxon>
        <taxon>Stigmatella</taxon>
    </lineage>
</organism>
<comment type="similarity">
    <text evidence="2">Belongs to the outer membrane factor (OMF) (TC 1.B.17) family.</text>
</comment>
<keyword evidence="11" id="KW-1185">Reference proteome</keyword>
<feature type="coiled-coil region" evidence="8">
    <location>
        <begin position="354"/>
        <end position="381"/>
    </location>
</feature>
<proteinExistence type="inferred from homology"/>
<keyword evidence="5" id="KW-0812">Transmembrane</keyword>
<evidence type="ECO:0000256" key="4">
    <source>
        <dbReference type="ARBA" id="ARBA00022452"/>
    </source>
</evidence>
<dbReference type="Pfam" id="PF02321">
    <property type="entry name" value="OEP"/>
    <property type="match status" value="2"/>
</dbReference>
<dbReference type="GO" id="GO:0009279">
    <property type="term" value="C:cell outer membrane"/>
    <property type="evidence" value="ECO:0007669"/>
    <property type="project" value="UniProtKB-SubCell"/>
</dbReference>
<feature type="compositionally biased region" description="Low complexity" evidence="9">
    <location>
        <begin position="28"/>
        <end position="51"/>
    </location>
</feature>
<dbReference type="InterPro" id="IPR051906">
    <property type="entry name" value="TolC-like"/>
</dbReference>
<dbReference type="OrthoDB" id="21543at2"/>
<evidence type="ECO:0000256" key="5">
    <source>
        <dbReference type="ARBA" id="ARBA00022692"/>
    </source>
</evidence>
<dbReference type="Gene3D" id="1.20.1600.10">
    <property type="entry name" value="Outer membrane efflux proteins (OEP)"/>
    <property type="match status" value="1"/>
</dbReference>
<evidence type="ECO:0000256" key="8">
    <source>
        <dbReference type="SAM" id="Coils"/>
    </source>
</evidence>
<dbReference type="GO" id="GO:0015288">
    <property type="term" value="F:porin activity"/>
    <property type="evidence" value="ECO:0007669"/>
    <property type="project" value="TreeGrafter"/>
</dbReference>
<comment type="subcellular location">
    <subcellularLocation>
        <location evidence="1">Cell outer membrane</location>
    </subcellularLocation>
</comment>
<evidence type="ECO:0000313" key="11">
    <source>
        <dbReference type="Proteomes" id="UP000182719"/>
    </source>
</evidence>
<evidence type="ECO:0000256" key="1">
    <source>
        <dbReference type="ARBA" id="ARBA00004442"/>
    </source>
</evidence>
<keyword evidence="8" id="KW-0175">Coiled coil</keyword>
<dbReference type="RefSeq" id="WP_075005252.1">
    <property type="nucleotide sequence ID" value="NZ_FOAP01000002.1"/>
</dbReference>
<keyword evidence="7" id="KW-0998">Cell outer membrane</keyword>
<keyword evidence="6" id="KW-0472">Membrane</keyword>
<protein>
    <submittedName>
        <fullName evidence="10">Outer membrane protein TolC</fullName>
    </submittedName>
</protein>
<reference evidence="11" key="1">
    <citation type="submission" date="2016-10" db="EMBL/GenBank/DDBJ databases">
        <authorList>
            <person name="Varghese N."/>
            <person name="Submissions S."/>
        </authorList>
    </citation>
    <scope>NUCLEOTIDE SEQUENCE [LARGE SCALE GENOMIC DNA]</scope>
    <source>
        <strain evidence="11">DSM 17044</strain>
    </source>
</reference>
<gene>
    <name evidence="10" type="ORF">SAMN05444354_10273</name>
</gene>